<comment type="caution">
    <text evidence="1">The sequence shown here is derived from an EMBL/GenBank/DDBJ whole genome shotgun (WGS) entry which is preliminary data.</text>
</comment>
<organism evidence="1 2">
    <name type="scientific">Pseudomonas inefficax</name>
    <dbReference type="NCBI Taxonomy" id="2078786"/>
    <lineage>
        <taxon>Bacteria</taxon>
        <taxon>Pseudomonadati</taxon>
        <taxon>Pseudomonadota</taxon>
        <taxon>Gammaproteobacteria</taxon>
        <taxon>Pseudomonadales</taxon>
        <taxon>Pseudomonadaceae</taxon>
        <taxon>Pseudomonas</taxon>
    </lineage>
</organism>
<evidence type="ECO:0000313" key="1">
    <source>
        <dbReference type="EMBL" id="SPO58858.1"/>
    </source>
</evidence>
<gene>
    <name evidence="1" type="ORF">JV551A3_V1_280063</name>
</gene>
<name>A0AAQ1P435_9PSED</name>
<keyword evidence="2" id="KW-1185">Reference proteome</keyword>
<evidence type="ECO:0000313" key="2">
    <source>
        <dbReference type="Proteomes" id="UP000294335"/>
    </source>
</evidence>
<accession>A0AAQ1P435</accession>
<sequence length="47" mass="4774">MGAGVPANTGAARAIHRVSFFAGLPAPTESGAVLESSVLPVRHKTML</sequence>
<reference evidence="1 2" key="1">
    <citation type="submission" date="2018-02" db="EMBL/GenBank/DDBJ databases">
        <authorList>
            <person name="Dubost A."/>
        </authorList>
    </citation>
    <scope>NUCLEOTIDE SEQUENCE [LARGE SCALE GENOMIC DNA]</scope>
    <source>
        <strain evidence="2">JV551A3</strain>
    </source>
</reference>
<proteinExistence type="predicted"/>
<dbReference type="Proteomes" id="UP000294335">
    <property type="component" value="Unassembled WGS sequence"/>
</dbReference>
<protein>
    <submittedName>
        <fullName evidence="1">Uncharacterized protein</fullName>
    </submittedName>
</protein>
<dbReference type="EMBL" id="OPYN01000028">
    <property type="protein sequence ID" value="SPO58858.1"/>
    <property type="molecule type" value="Genomic_DNA"/>
</dbReference>
<dbReference type="AlphaFoldDB" id="A0AAQ1P435"/>